<evidence type="ECO:0000256" key="7">
    <source>
        <dbReference type="ARBA" id="ARBA00025800"/>
    </source>
</evidence>
<keyword evidence="3 8" id="KW-0812">Transmembrane</keyword>
<evidence type="ECO:0000256" key="2">
    <source>
        <dbReference type="ARBA" id="ARBA00022448"/>
    </source>
</evidence>
<name>A0AAV7YYZ9_9EUKA</name>
<dbReference type="Proteomes" id="UP001146793">
    <property type="component" value="Unassembled WGS sequence"/>
</dbReference>
<dbReference type="AlphaFoldDB" id="A0AAV7YYZ9"/>
<dbReference type="GO" id="GO:0016020">
    <property type="term" value="C:membrane"/>
    <property type="evidence" value="ECO:0007669"/>
    <property type="project" value="UniProtKB-SubCell"/>
</dbReference>
<dbReference type="Pfam" id="PF04178">
    <property type="entry name" value="Got1"/>
    <property type="match status" value="1"/>
</dbReference>
<comment type="similarity">
    <text evidence="7 8">Belongs to the SFT2 family.</text>
</comment>
<organism evidence="9 10">
    <name type="scientific">Anaeramoeba flamelloides</name>
    <dbReference type="NCBI Taxonomy" id="1746091"/>
    <lineage>
        <taxon>Eukaryota</taxon>
        <taxon>Metamonada</taxon>
        <taxon>Anaeramoebidae</taxon>
        <taxon>Anaeramoeba</taxon>
    </lineage>
</organism>
<feature type="transmembrane region" description="Helical" evidence="8">
    <location>
        <begin position="64"/>
        <end position="81"/>
    </location>
</feature>
<evidence type="ECO:0000313" key="9">
    <source>
        <dbReference type="EMBL" id="KAJ3434045.1"/>
    </source>
</evidence>
<proteinExistence type="inferred from homology"/>
<dbReference type="EMBL" id="JANTQA010000045">
    <property type="protein sequence ID" value="KAJ3434045.1"/>
    <property type="molecule type" value="Genomic_DNA"/>
</dbReference>
<evidence type="ECO:0000313" key="10">
    <source>
        <dbReference type="Proteomes" id="UP001146793"/>
    </source>
</evidence>
<evidence type="ECO:0000256" key="6">
    <source>
        <dbReference type="ARBA" id="ARBA00023136"/>
    </source>
</evidence>
<keyword evidence="4 8" id="KW-0653">Protein transport</keyword>
<protein>
    <recommendedName>
        <fullName evidence="8">Vesicle transport protein</fullName>
    </recommendedName>
</protein>
<dbReference type="InterPro" id="IPR011691">
    <property type="entry name" value="Vesicle_transpt_SFT2"/>
</dbReference>
<accession>A0AAV7YYZ9</accession>
<dbReference type="PANTHER" id="PTHR23137">
    <property type="entry name" value="VESICLE TRANSPORT PROTEIN-RELATED"/>
    <property type="match status" value="1"/>
</dbReference>
<dbReference type="PANTHER" id="PTHR23137:SF6">
    <property type="entry name" value="VESICLE TRANSPORT PROTEIN"/>
    <property type="match status" value="1"/>
</dbReference>
<evidence type="ECO:0000256" key="3">
    <source>
        <dbReference type="ARBA" id="ARBA00022692"/>
    </source>
</evidence>
<feature type="transmembrane region" description="Helical" evidence="8">
    <location>
        <begin position="96"/>
        <end position="116"/>
    </location>
</feature>
<dbReference type="InterPro" id="IPR007305">
    <property type="entry name" value="Vesicle_transpt_Got1/SFT2"/>
</dbReference>
<keyword evidence="2 8" id="KW-0813">Transport</keyword>
<evidence type="ECO:0000256" key="5">
    <source>
        <dbReference type="ARBA" id="ARBA00022989"/>
    </source>
</evidence>
<gene>
    <name evidence="9" type="ORF">M0812_20104</name>
</gene>
<dbReference type="GO" id="GO:0015031">
    <property type="term" value="P:protein transport"/>
    <property type="evidence" value="ECO:0007669"/>
    <property type="project" value="UniProtKB-KW"/>
</dbReference>
<dbReference type="GO" id="GO:0005737">
    <property type="term" value="C:cytoplasm"/>
    <property type="evidence" value="ECO:0007669"/>
    <property type="project" value="UniProtKB-ARBA"/>
</dbReference>
<keyword evidence="5 8" id="KW-1133">Transmembrane helix</keyword>
<reference evidence="9" key="1">
    <citation type="submission" date="2022-08" db="EMBL/GenBank/DDBJ databases">
        <title>Novel sulphate-reducing endosymbionts in the free-living metamonad Anaeramoeba.</title>
        <authorList>
            <person name="Jerlstrom-Hultqvist J."/>
            <person name="Cepicka I."/>
            <person name="Gallot-Lavallee L."/>
            <person name="Salas-Leiva D."/>
            <person name="Curtis B.A."/>
            <person name="Zahonova K."/>
            <person name="Pipaliya S."/>
            <person name="Dacks J."/>
            <person name="Roger A.J."/>
        </authorList>
    </citation>
    <scope>NUCLEOTIDE SEQUENCE</scope>
    <source>
        <strain evidence="9">Busselton2</strain>
    </source>
</reference>
<dbReference type="GO" id="GO:0012505">
    <property type="term" value="C:endomembrane system"/>
    <property type="evidence" value="ECO:0007669"/>
    <property type="project" value="UniProtKB-ARBA"/>
</dbReference>
<keyword evidence="6 8" id="KW-0472">Membrane</keyword>
<evidence type="ECO:0000256" key="4">
    <source>
        <dbReference type="ARBA" id="ARBA00022927"/>
    </source>
</evidence>
<comment type="caution">
    <text evidence="9">The sequence shown here is derived from an EMBL/GenBank/DDBJ whole genome shotgun (WGS) entry which is preliminary data.</text>
</comment>
<sequence>MDKFKQLFTKKEQKKETLLDNFKVSGTNRLKLALGSFVLGVFCFFLSVLTIAPTPLFSPKKFPVPYVLGNIMIIFSIFNVIDPKKCLASVTSKQRIVPFFVYLFSSLLVLIVAIKYQSFGGTIIILIIQTVSFGWLIVSYLPFGERIVKSLASSCL</sequence>
<feature type="transmembrane region" description="Helical" evidence="8">
    <location>
        <begin position="122"/>
        <end position="143"/>
    </location>
</feature>
<comment type="subcellular location">
    <subcellularLocation>
        <location evidence="1 8">Membrane</location>
        <topology evidence="1 8">Multi-pass membrane protein</topology>
    </subcellularLocation>
</comment>
<feature type="transmembrane region" description="Helical" evidence="8">
    <location>
        <begin position="32"/>
        <end position="52"/>
    </location>
</feature>
<dbReference type="GO" id="GO:0016192">
    <property type="term" value="P:vesicle-mediated transport"/>
    <property type="evidence" value="ECO:0007669"/>
    <property type="project" value="InterPro"/>
</dbReference>
<comment type="function">
    <text evidence="8">May be involved in fusion of retrograde transport vesicles derived from an endocytic compartment with the Golgi complex.</text>
</comment>
<evidence type="ECO:0000256" key="8">
    <source>
        <dbReference type="RuleBase" id="RU363111"/>
    </source>
</evidence>
<evidence type="ECO:0000256" key="1">
    <source>
        <dbReference type="ARBA" id="ARBA00004141"/>
    </source>
</evidence>